<evidence type="ECO:0000259" key="1">
    <source>
        <dbReference type="PROSITE" id="PS50846"/>
    </source>
</evidence>
<reference evidence="2 3" key="1">
    <citation type="submission" date="2024-09" db="EMBL/GenBank/DDBJ databases">
        <authorList>
            <person name="Sun Q."/>
            <person name="Mori K."/>
        </authorList>
    </citation>
    <scope>NUCLEOTIDE SEQUENCE [LARGE SCALE GENOMIC DNA]</scope>
    <source>
        <strain evidence="2 3">CCM 8543</strain>
    </source>
</reference>
<accession>A0ABV6DAU0</accession>
<dbReference type="RefSeq" id="WP_261522411.1">
    <property type="nucleotide sequence ID" value="NZ_JAODNW010000026.1"/>
</dbReference>
<evidence type="ECO:0000313" key="3">
    <source>
        <dbReference type="Proteomes" id="UP001589755"/>
    </source>
</evidence>
<dbReference type="PRINTS" id="PR00946">
    <property type="entry name" value="HGSCAVENGER"/>
</dbReference>
<dbReference type="Gene3D" id="3.30.70.100">
    <property type="match status" value="1"/>
</dbReference>
<dbReference type="SUPFAM" id="SSF55008">
    <property type="entry name" value="HMA, heavy metal-associated domain"/>
    <property type="match status" value="1"/>
</dbReference>
<proteinExistence type="predicted"/>
<dbReference type="EMBL" id="JBHLXD010000027">
    <property type="protein sequence ID" value="MFC0209717.1"/>
    <property type="molecule type" value="Genomic_DNA"/>
</dbReference>
<dbReference type="CDD" id="cd00371">
    <property type="entry name" value="HMA"/>
    <property type="match status" value="1"/>
</dbReference>
<sequence>MKPSVILAIGVLALGTGSMLPVFPPSPLMQPARAQTLQTATFTVENMTCALCPVTVKTAMERVEGVQSVTIDFEARTAVVTYDPSLANVEKIKAASTNAGYPAAVKG</sequence>
<protein>
    <submittedName>
        <fullName evidence="2">Heavy-metal-associated domain-containing protein</fullName>
    </submittedName>
</protein>
<feature type="domain" description="HMA" evidence="1">
    <location>
        <begin position="38"/>
        <end position="104"/>
    </location>
</feature>
<dbReference type="PROSITE" id="PS50846">
    <property type="entry name" value="HMA_2"/>
    <property type="match status" value="1"/>
</dbReference>
<dbReference type="Pfam" id="PF00403">
    <property type="entry name" value="HMA"/>
    <property type="match status" value="1"/>
</dbReference>
<gene>
    <name evidence="2" type="ORF">ACFFJ2_15025</name>
</gene>
<evidence type="ECO:0000313" key="2">
    <source>
        <dbReference type="EMBL" id="MFC0209717.1"/>
    </source>
</evidence>
<organism evidence="2 3">
    <name type="scientific">Chelativorans intermedius</name>
    <dbReference type="NCBI Taxonomy" id="515947"/>
    <lineage>
        <taxon>Bacteria</taxon>
        <taxon>Pseudomonadati</taxon>
        <taxon>Pseudomonadota</taxon>
        <taxon>Alphaproteobacteria</taxon>
        <taxon>Hyphomicrobiales</taxon>
        <taxon>Phyllobacteriaceae</taxon>
        <taxon>Chelativorans</taxon>
    </lineage>
</organism>
<keyword evidence="3" id="KW-1185">Reference proteome</keyword>
<dbReference type="InterPro" id="IPR001802">
    <property type="entry name" value="MerP/CopZ"/>
</dbReference>
<comment type="caution">
    <text evidence="2">The sequence shown here is derived from an EMBL/GenBank/DDBJ whole genome shotgun (WGS) entry which is preliminary data.</text>
</comment>
<dbReference type="InterPro" id="IPR006121">
    <property type="entry name" value="HMA_dom"/>
</dbReference>
<dbReference type="Proteomes" id="UP001589755">
    <property type="component" value="Unassembled WGS sequence"/>
</dbReference>
<dbReference type="InterPro" id="IPR036163">
    <property type="entry name" value="HMA_dom_sf"/>
</dbReference>
<name>A0ABV6DAU0_9HYPH</name>